<organism evidence="1 2">
    <name type="scientific">Campylobacter upsaliensis</name>
    <dbReference type="NCBI Taxonomy" id="28080"/>
    <lineage>
        <taxon>Bacteria</taxon>
        <taxon>Pseudomonadati</taxon>
        <taxon>Campylobacterota</taxon>
        <taxon>Epsilonproteobacteria</taxon>
        <taxon>Campylobacterales</taxon>
        <taxon>Campylobacteraceae</taxon>
        <taxon>Campylobacter</taxon>
    </lineage>
</organism>
<keyword evidence="2" id="KW-1185">Reference proteome</keyword>
<reference evidence="1 2" key="1">
    <citation type="submission" date="2018-06" db="EMBL/GenBank/DDBJ databases">
        <authorList>
            <consortium name="PulseNet: The National Subtyping Network for Foodborne Disease Surveillance"/>
            <person name="Tarr C.L."/>
            <person name="Trees E."/>
            <person name="Katz L.S."/>
            <person name="Carleton-Romer H.A."/>
            <person name="Stroika S."/>
            <person name="Kucerova Z."/>
            <person name="Roache K.F."/>
            <person name="Sabol A.L."/>
            <person name="Besser J."/>
            <person name="Gerner-Smidt P."/>
        </authorList>
    </citation>
    <scope>NUCLEOTIDE SEQUENCE [LARGE SCALE GENOMIC DNA]</scope>
    <source>
        <strain evidence="1 2">PNUSAC003104</strain>
    </source>
</reference>
<dbReference type="Proteomes" id="UP000535305">
    <property type="component" value="Unassembled WGS sequence"/>
</dbReference>
<sequence>MLRNVFDLMEFVSKYTKDLLDEFEELEEDGVDIYQYLNDYQAKYQAKLEEFFDSEYGEAFEFNASDIFGLKDEVKKAKKDFLLDIYSYASFEDFQKFNDYKKVAGFNNVLNYLSHIPHDFHLELYENHQKLFGDLRFSEIEGEVEKLFFELHDEVYSKFENKLISLDNELPYFYPQDEKELVYLLSKFGSNRVCESPFLRRKQ</sequence>
<gene>
    <name evidence="1" type="ORF">CT510_07255</name>
</gene>
<name>A0A7U8G8Z1_CAMUP</name>
<dbReference type="AlphaFoldDB" id="A0A7U8G8Z1"/>
<protein>
    <submittedName>
        <fullName evidence="1">Uncharacterized protein</fullName>
    </submittedName>
</protein>
<accession>A0A7U8G8Z1</accession>
<proteinExistence type="predicted"/>
<evidence type="ECO:0000313" key="1">
    <source>
        <dbReference type="EMBL" id="EAJ1622437.1"/>
    </source>
</evidence>
<comment type="caution">
    <text evidence="1">The sequence shown here is derived from an EMBL/GenBank/DDBJ whole genome shotgun (WGS) entry which is preliminary data.</text>
</comment>
<dbReference type="EMBL" id="AABVLA010000032">
    <property type="protein sequence ID" value="EAJ1622437.1"/>
    <property type="molecule type" value="Genomic_DNA"/>
</dbReference>
<evidence type="ECO:0000313" key="2">
    <source>
        <dbReference type="Proteomes" id="UP000535305"/>
    </source>
</evidence>